<dbReference type="Pfam" id="PF11984">
    <property type="entry name" value="DUF3485"/>
    <property type="match status" value="1"/>
</dbReference>
<dbReference type="AlphaFoldDB" id="A0A3B1DM06"/>
<proteinExistence type="predicted"/>
<name>A0A3B1DM06_9ZZZZ</name>
<evidence type="ECO:0000259" key="1">
    <source>
        <dbReference type="Pfam" id="PF11984"/>
    </source>
</evidence>
<organism evidence="2">
    <name type="scientific">hydrothermal vent metagenome</name>
    <dbReference type="NCBI Taxonomy" id="652676"/>
    <lineage>
        <taxon>unclassified sequences</taxon>
        <taxon>metagenomes</taxon>
        <taxon>ecological metagenomes</taxon>
    </lineage>
</organism>
<reference evidence="2" key="1">
    <citation type="submission" date="2018-06" db="EMBL/GenBank/DDBJ databases">
        <authorList>
            <person name="Zhirakovskaya E."/>
        </authorList>
    </citation>
    <scope>NUCLEOTIDE SEQUENCE</scope>
</reference>
<gene>
    <name evidence="2" type="ORF">MNBD_PLANCTO03-1349</name>
</gene>
<feature type="domain" description="Methanolan biosynthesis EpsI" evidence="1">
    <location>
        <begin position="13"/>
        <end position="145"/>
    </location>
</feature>
<accession>A0A3B1DM06</accession>
<sequence>MSTKGTNYFAPLLAAAMLVALFVGHLIERDTTGGVDIYMARAATQIENVPLDIGPFKGRETTVAPAAVELLQPNRILQRRYTVLETGEWFSLLIVHCKIAKDMYGHFPPNCYPRSGWTQAWDPVELVLKAGDMTIPSKRYRFTREDGILTEQMDILSFFVLPSGQTRFGSDMELVDMSSRLTWTNKLGAAQVQILTPSEMTDQRRREIWDMVLDTIAPVLHTIAEGPA</sequence>
<protein>
    <recommendedName>
        <fullName evidence="1">Methanolan biosynthesis EpsI domain-containing protein</fullName>
    </recommendedName>
</protein>
<dbReference type="EMBL" id="UOGK01000310">
    <property type="protein sequence ID" value="VAX39961.1"/>
    <property type="molecule type" value="Genomic_DNA"/>
</dbReference>
<evidence type="ECO:0000313" key="2">
    <source>
        <dbReference type="EMBL" id="VAX39961.1"/>
    </source>
</evidence>
<dbReference type="InterPro" id="IPR014263">
    <property type="entry name" value="Methanolan_biosynth_EpsI"/>
</dbReference>